<dbReference type="EMBL" id="OU892277">
    <property type="protein sequence ID" value="CAG9760127.1"/>
    <property type="molecule type" value="Genomic_DNA"/>
</dbReference>
<name>A0A9N9Q8K9_9CUCU</name>
<evidence type="ECO:0000313" key="1">
    <source>
        <dbReference type="EMBL" id="CAG9760127.1"/>
    </source>
</evidence>
<dbReference type="PANTHER" id="PTHR10773:SF19">
    <property type="match status" value="1"/>
</dbReference>
<gene>
    <name evidence="1" type="ORF">CEUTPL_LOCUS863</name>
</gene>
<proteinExistence type="predicted"/>
<dbReference type="PANTHER" id="PTHR10773">
    <property type="entry name" value="DNA-DIRECTED RNA POLYMERASES I, II, AND III SUBUNIT RPABC2"/>
    <property type="match status" value="1"/>
</dbReference>
<organism evidence="1 2">
    <name type="scientific">Ceutorhynchus assimilis</name>
    <name type="common">cabbage seed weevil</name>
    <dbReference type="NCBI Taxonomy" id="467358"/>
    <lineage>
        <taxon>Eukaryota</taxon>
        <taxon>Metazoa</taxon>
        <taxon>Ecdysozoa</taxon>
        <taxon>Arthropoda</taxon>
        <taxon>Hexapoda</taxon>
        <taxon>Insecta</taxon>
        <taxon>Pterygota</taxon>
        <taxon>Neoptera</taxon>
        <taxon>Endopterygota</taxon>
        <taxon>Coleoptera</taxon>
        <taxon>Polyphaga</taxon>
        <taxon>Cucujiformia</taxon>
        <taxon>Curculionidae</taxon>
        <taxon>Ceutorhynchinae</taxon>
        <taxon>Ceutorhynchus</taxon>
    </lineage>
</organism>
<keyword evidence="2" id="KW-1185">Reference proteome</keyword>
<accession>A0A9N9Q8K9</accession>
<reference evidence="1" key="1">
    <citation type="submission" date="2022-01" db="EMBL/GenBank/DDBJ databases">
        <authorList>
            <person name="King R."/>
        </authorList>
    </citation>
    <scope>NUCLEOTIDE SEQUENCE</scope>
</reference>
<dbReference type="AlphaFoldDB" id="A0A9N9Q8K9"/>
<sequence>MVETSGVAKKRSRTDISQSLVNVALSKKLCGGIIVSGDKRERKIPPNKIDHRVRDGVRTHICKFPVVETDYSRERSSEKYLGNDLNITRIFEMYKQECIENRIPEELIAKKWLYEQIFNTEFIYGFKLPDNDTCDQCDAFLIKLQDSDYAKANYTARI</sequence>
<dbReference type="OrthoDB" id="6771825at2759"/>
<dbReference type="Proteomes" id="UP001152799">
    <property type="component" value="Chromosome 1"/>
</dbReference>
<evidence type="ECO:0000313" key="2">
    <source>
        <dbReference type="Proteomes" id="UP001152799"/>
    </source>
</evidence>
<protein>
    <submittedName>
        <fullName evidence="1">Uncharacterized protein</fullName>
    </submittedName>
</protein>